<accession>A0A0W0F8D5</accession>
<organism evidence="2 3">
    <name type="scientific">Moniliophthora roreri</name>
    <name type="common">Frosty pod rot fungus</name>
    <name type="synonym">Monilia roreri</name>
    <dbReference type="NCBI Taxonomy" id="221103"/>
    <lineage>
        <taxon>Eukaryota</taxon>
        <taxon>Fungi</taxon>
        <taxon>Dikarya</taxon>
        <taxon>Basidiomycota</taxon>
        <taxon>Agaricomycotina</taxon>
        <taxon>Agaricomycetes</taxon>
        <taxon>Agaricomycetidae</taxon>
        <taxon>Agaricales</taxon>
        <taxon>Marasmiineae</taxon>
        <taxon>Marasmiaceae</taxon>
        <taxon>Moniliophthora</taxon>
    </lineage>
</organism>
<sequence>MAVSPITNTSSATATVIALIEYLTQPLARAQYPLATIGMLKSTLFSHFAYLLSTGTLAPFTIILSSRTLPPAPILAACMSTGINWADWIKLVADGKGNLMVFVMQGCIRVNVGDGQGEAKAIWTDDCEPVDLKVVGISKMSLSKIDQHEQSPMATKLNALLASVRSRRQLSGELQPIQVPTLPQIATSDDNEADSDSDTESTTSSARFAFSDRETASSVSSAATSPVSAKADLPCEEEEKPYLPPPAKYRPPFRAQKNQPPSPKVEHSKATVTRYMYEGGQTGVITGGVMLGASSNSSPKKTWKNTTKPTIPHRPAMSKRSNEKSKVLLGPDADSNCNWRRRSTRV</sequence>
<evidence type="ECO:0000313" key="2">
    <source>
        <dbReference type="EMBL" id="KTB32565.1"/>
    </source>
</evidence>
<comment type="caution">
    <text evidence="2">The sequence shown here is derived from an EMBL/GenBank/DDBJ whole genome shotgun (WGS) entry which is preliminary data.</text>
</comment>
<evidence type="ECO:0000313" key="3">
    <source>
        <dbReference type="Proteomes" id="UP000054988"/>
    </source>
</evidence>
<dbReference type="Proteomes" id="UP000054988">
    <property type="component" value="Unassembled WGS sequence"/>
</dbReference>
<reference evidence="2 3" key="1">
    <citation type="submission" date="2015-12" db="EMBL/GenBank/DDBJ databases">
        <title>Draft genome sequence of Moniliophthora roreri, the causal agent of frosty pod rot of cacao.</title>
        <authorList>
            <person name="Aime M.C."/>
            <person name="Diaz-Valderrama J.R."/>
            <person name="Kijpornyongpan T."/>
            <person name="Phillips-Mora W."/>
        </authorList>
    </citation>
    <scope>NUCLEOTIDE SEQUENCE [LARGE SCALE GENOMIC DNA]</scope>
    <source>
        <strain evidence="2 3">MCA 2952</strain>
    </source>
</reference>
<name>A0A0W0F8D5_MONRR</name>
<feature type="region of interest" description="Disordered" evidence="1">
    <location>
        <begin position="172"/>
        <end position="268"/>
    </location>
</feature>
<proteinExistence type="predicted"/>
<feature type="region of interest" description="Disordered" evidence="1">
    <location>
        <begin position="291"/>
        <end position="346"/>
    </location>
</feature>
<evidence type="ECO:0000256" key="1">
    <source>
        <dbReference type="SAM" id="MobiDB-lite"/>
    </source>
</evidence>
<feature type="compositionally biased region" description="Low complexity" evidence="1">
    <location>
        <begin position="294"/>
        <end position="310"/>
    </location>
</feature>
<dbReference type="AlphaFoldDB" id="A0A0W0F8D5"/>
<gene>
    <name evidence="2" type="ORF">WG66_14879</name>
</gene>
<feature type="compositionally biased region" description="Acidic residues" evidence="1">
    <location>
        <begin position="189"/>
        <end position="199"/>
    </location>
</feature>
<dbReference type="EMBL" id="LATX01002213">
    <property type="protein sequence ID" value="KTB32565.1"/>
    <property type="molecule type" value="Genomic_DNA"/>
</dbReference>
<protein>
    <submittedName>
        <fullName evidence="2">Uncharacterized protein</fullName>
    </submittedName>
</protein>
<feature type="compositionally biased region" description="Low complexity" evidence="1">
    <location>
        <begin position="216"/>
        <end position="229"/>
    </location>
</feature>